<dbReference type="RefSeq" id="WP_258878404.1">
    <property type="nucleotide sequence ID" value="NZ_CP048914.1"/>
</dbReference>
<evidence type="ECO:0000256" key="9">
    <source>
        <dbReference type="ARBA" id="ARBA00023102"/>
    </source>
</evidence>
<proteinExistence type="inferred from homology"/>
<dbReference type="PANTHER" id="PTHR43090">
    <property type="entry name" value="1-(5-PHOSPHORIBOSYL)-5-[(5-PHOSPHORIBOSYLAMINO)METHYLIDENEAMINO] IMIDAZOLE-4-CARBOXAMIDE ISOMERASE"/>
    <property type="match status" value="1"/>
</dbReference>
<dbReference type="Gene3D" id="3.20.20.70">
    <property type="entry name" value="Aldolase class I"/>
    <property type="match status" value="1"/>
</dbReference>
<keyword evidence="8 12" id="KW-0028">Amino-acid biosynthesis</keyword>
<evidence type="ECO:0000256" key="14">
    <source>
        <dbReference type="RuleBase" id="RU003658"/>
    </source>
</evidence>
<dbReference type="HAMAP" id="MF_01014">
    <property type="entry name" value="HisA"/>
    <property type="match status" value="1"/>
</dbReference>
<feature type="active site" description="Proton donor" evidence="12">
    <location>
        <position position="129"/>
    </location>
</feature>
<dbReference type="EMBL" id="CP048914">
    <property type="protein sequence ID" value="QMS84784.1"/>
    <property type="molecule type" value="Genomic_DNA"/>
</dbReference>
<dbReference type="KEGG" id="xcl:G4Z02_03120"/>
<dbReference type="SUPFAM" id="SSF51366">
    <property type="entry name" value="Ribulose-phoshate binding barrel"/>
    <property type="match status" value="1"/>
</dbReference>
<evidence type="ECO:0000256" key="13">
    <source>
        <dbReference type="RuleBase" id="RU003657"/>
    </source>
</evidence>
<evidence type="ECO:0000256" key="5">
    <source>
        <dbReference type="ARBA" id="ARBA00012550"/>
    </source>
</evidence>
<evidence type="ECO:0000256" key="8">
    <source>
        <dbReference type="ARBA" id="ARBA00022605"/>
    </source>
</evidence>
<keyword evidence="16" id="KW-1185">Reference proteome</keyword>
<evidence type="ECO:0000256" key="3">
    <source>
        <dbReference type="ARBA" id="ARBA00005133"/>
    </source>
</evidence>
<dbReference type="UniPathway" id="UPA00031">
    <property type="reaction ID" value="UER00009"/>
</dbReference>
<evidence type="ECO:0000256" key="4">
    <source>
        <dbReference type="ARBA" id="ARBA00009667"/>
    </source>
</evidence>
<comment type="similarity">
    <text evidence="4 12 13">Belongs to the HisA/HisF family.</text>
</comment>
<dbReference type="AlphaFoldDB" id="A0A7L7KS61"/>
<dbReference type="Proteomes" id="UP000514720">
    <property type="component" value="Chromosome"/>
</dbReference>
<evidence type="ECO:0000256" key="12">
    <source>
        <dbReference type="HAMAP-Rule" id="MF_01014"/>
    </source>
</evidence>
<dbReference type="EC" id="5.3.1.16" evidence="5 12"/>
<dbReference type="GO" id="GO:0000162">
    <property type="term" value="P:L-tryptophan biosynthetic process"/>
    <property type="evidence" value="ECO:0007669"/>
    <property type="project" value="TreeGrafter"/>
</dbReference>
<dbReference type="FunFam" id="3.20.20.70:FF:000009">
    <property type="entry name" value="1-(5-phosphoribosyl)-5-[(5-phosphoribosylamino)methylideneamino] imidazole-4-carboxamide isomerase"/>
    <property type="match status" value="1"/>
</dbReference>
<gene>
    <name evidence="12 15" type="primary">hisA</name>
    <name evidence="15" type="ORF">G4Z02_03120</name>
</gene>
<comment type="subcellular location">
    <subcellularLocation>
        <location evidence="2 12 14">Cytoplasm</location>
    </subcellularLocation>
</comment>
<name>A0A7L7KS61_9MOLU</name>
<comment type="pathway">
    <text evidence="3 12 14">Amino-acid biosynthesis; L-histidine biosynthesis; L-histidine from 5-phospho-alpha-D-ribose 1-diphosphate: step 4/9.</text>
</comment>
<evidence type="ECO:0000313" key="16">
    <source>
        <dbReference type="Proteomes" id="UP000514720"/>
    </source>
</evidence>
<accession>A0A7L7KS61</accession>
<keyword evidence="9 12" id="KW-0368">Histidine biosynthesis</keyword>
<dbReference type="NCBIfam" id="NF010112">
    <property type="entry name" value="PRK13585.1"/>
    <property type="match status" value="1"/>
</dbReference>
<evidence type="ECO:0000256" key="1">
    <source>
        <dbReference type="ARBA" id="ARBA00000901"/>
    </source>
</evidence>
<dbReference type="InterPro" id="IPR013785">
    <property type="entry name" value="Aldolase_TIM"/>
</dbReference>
<sequence>MIIFPAIDIKNGACVRLQQGDFTTSTTYRDNPVQVAQEYERDGASWIHIIDLDGAETGNNTNILVIKDIVEQTSIKIQVGGGIRSEETIRTLLDIGVTRVIVGTFALKQPQALQRLLVDYPNQIIVSVDSKDGFVTYHGWQEQSTKTTLSFSKELEALGVQTIVYTDIAKDGMMQGPNINDYQTLQQQTSLNIIASGGVSTYDDINTLRELGLYGAIIGKALYIKQLNLKEAIRCSQNESFPV</sequence>
<organism evidence="15 16">
    <name type="scientific">Candidatus Xianfuyuplasma coldseepsis</name>
    <dbReference type="NCBI Taxonomy" id="2782163"/>
    <lineage>
        <taxon>Bacteria</taxon>
        <taxon>Bacillati</taxon>
        <taxon>Mycoplasmatota</taxon>
        <taxon>Mollicutes</taxon>
        <taxon>Candidatus Izemoplasmatales</taxon>
        <taxon>Candidatus Izemoplasmataceae</taxon>
        <taxon>Candidatus Xianfuyuplasma</taxon>
    </lineage>
</organism>
<dbReference type="InterPro" id="IPR011060">
    <property type="entry name" value="RibuloseP-bd_barrel"/>
</dbReference>
<reference evidence="15 16" key="1">
    <citation type="submission" date="2020-02" db="EMBL/GenBank/DDBJ databases">
        <authorList>
            <person name="Zheng R.K."/>
            <person name="Sun C.M."/>
        </authorList>
    </citation>
    <scope>NUCLEOTIDE SEQUENCE [LARGE SCALE GENOMIC DNA]</scope>
    <source>
        <strain evidence="16">zrk13</strain>
    </source>
</reference>
<dbReference type="NCBIfam" id="TIGR00007">
    <property type="entry name" value="1-(5-phosphoribosyl)-5-[(5-phosphoribosylamino)methylideneamino]imidazole-4-carboxamide isomerase"/>
    <property type="match status" value="1"/>
</dbReference>
<feature type="active site" description="Proton acceptor" evidence="12">
    <location>
        <position position="8"/>
    </location>
</feature>
<dbReference type="GO" id="GO:0005737">
    <property type="term" value="C:cytoplasm"/>
    <property type="evidence" value="ECO:0007669"/>
    <property type="project" value="UniProtKB-SubCell"/>
</dbReference>
<dbReference type="GO" id="GO:0003949">
    <property type="term" value="F:1-(5-phosphoribosyl)-5-[(5-phosphoribosylamino)methylideneamino]imidazole-4-carboxamide isomerase activity"/>
    <property type="evidence" value="ECO:0007669"/>
    <property type="project" value="UniProtKB-UniRule"/>
</dbReference>
<dbReference type="InterPro" id="IPR044524">
    <property type="entry name" value="Isoase_HisA-like"/>
</dbReference>
<dbReference type="InterPro" id="IPR006062">
    <property type="entry name" value="His_biosynth"/>
</dbReference>
<keyword evidence="7 12" id="KW-0963">Cytoplasm</keyword>
<dbReference type="GO" id="GO:0000105">
    <property type="term" value="P:L-histidine biosynthetic process"/>
    <property type="evidence" value="ECO:0007669"/>
    <property type="project" value="UniProtKB-UniRule"/>
</dbReference>
<dbReference type="PANTHER" id="PTHR43090:SF2">
    <property type="entry name" value="1-(5-PHOSPHORIBOSYL)-5-[(5-PHOSPHORIBOSYLAMINO)METHYLIDENEAMINO] IMIDAZOLE-4-CARBOXAMIDE ISOMERASE"/>
    <property type="match status" value="1"/>
</dbReference>
<evidence type="ECO:0000256" key="11">
    <source>
        <dbReference type="ARBA" id="ARBA00030547"/>
    </source>
</evidence>
<evidence type="ECO:0000256" key="10">
    <source>
        <dbReference type="ARBA" id="ARBA00023235"/>
    </source>
</evidence>
<evidence type="ECO:0000256" key="7">
    <source>
        <dbReference type="ARBA" id="ARBA00022490"/>
    </source>
</evidence>
<comment type="catalytic activity">
    <reaction evidence="1 12 14">
        <text>1-(5-phospho-beta-D-ribosyl)-5-[(5-phospho-beta-D-ribosylamino)methylideneamino]imidazole-4-carboxamide = 5-[(5-phospho-1-deoxy-D-ribulos-1-ylimino)methylamino]-1-(5-phospho-beta-D-ribosyl)imidazole-4-carboxamide</text>
        <dbReference type="Rhea" id="RHEA:15469"/>
        <dbReference type="ChEBI" id="CHEBI:58435"/>
        <dbReference type="ChEBI" id="CHEBI:58525"/>
        <dbReference type="EC" id="5.3.1.16"/>
    </reaction>
</comment>
<protein>
    <recommendedName>
        <fullName evidence="6 12">1-(5-phosphoribosyl)-5-[(5-phosphoribosylamino)methylideneamino] imidazole-4-carboxamide isomerase</fullName>
        <ecNumber evidence="5 12">5.3.1.16</ecNumber>
    </recommendedName>
    <alternativeName>
        <fullName evidence="11 12">Phosphoribosylformimino-5-aminoimidazole carboxamide ribotide isomerase</fullName>
    </alternativeName>
</protein>
<evidence type="ECO:0000256" key="2">
    <source>
        <dbReference type="ARBA" id="ARBA00004496"/>
    </source>
</evidence>
<dbReference type="InterPro" id="IPR006063">
    <property type="entry name" value="HisA_bact_arch"/>
</dbReference>
<dbReference type="CDD" id="cd04732">
    <property type="entry name" value="HisA"/>
    <property type="match status" value="1"/>
</dbReference>
<dbReference type="Pfam" id="PF00977">
    <property type="entry name" value="His_biosynth"/>
    <property type="match status" value="1"/>
</dbReference>
<dbReference type="InterPro" id="IPR023016">
    <property type="entry name" value="HisA/PriA"/>
</dbReference>
<evidence type="ECO:0000256" key="6">
    <source>
        <dbReference type="ARBA" id="ARBA00018464"/>
    </source>
</evidence>
<keyword evidence="10 12" id="KW-0413">Isomerase</keyword>
<evidence type="ECO:0000313" key="15">
    <source>
        <dbReference type="EMBL" id="QMS84784.1"/>
    </source>
</evidence>